<proteinExistence type="predicted"/>
<keyword evidence="2" id="KW-1185">Reference proteome</keyword>
<accession>A0ACC1MJW1</accession>
<sequence>MLSPCSKYLMLILDMGAYPVPGDGRPVVEEAAARHPNAANPGTCDPTVFSQDCNGGSSSNTKSTGGGKNAGSQTQASSILAILIAGAALFWM</sequence>
<reference evidence="1" key="1">
    <citation type="submission" date="2022-08" db="EMBL/GenBank/DDBJ databases">
        <title>Genome Sequence of Lecanicillium fungicola.</title>
        <authorList>
            <person name="Buettner E."/>
        </authorList>
    </citation>
    <scope>NUCLEOTIDE SEQUENCE</scope>
    <source>
        <strain evidence="1">Babe33</strain>
    </source>
</reference>
<organism evidence="1 2">
    <name type="scientific">Zarea fungicola</name>
    <dbReference type="NCBI Taxonomy" id="93591"/>
    <lineage>
        <taxon>Eukaryota</taxon>
        <taxon>Fungi</taxon>
        <taxon>Dikarya</taxon>
        <taxon>Ascomycota</taxon>
        <taxon>Pezizomycotina</taxon>
        <taxon>Sordariomycetes</taxon>
        <taxon>Hypocreomycetidae</taxon>
        <taxon>Hypocreales</taxon>
        <taxon>Cordycipitaceae</taxon>
        <taxon>Zarea</taxon>
    </lineage>
</organism>
<dbReference type="Proteomes" id="UP001143910">
    <property type="component" value="Unassembled WGS sequence"/>
</dbReference>
<gene>
    <name evidence="1" type="ORF">NQ176_g10090</name>
</gene>
<comment type="caution">
    <text evidence="1">The sequence shown here is derived from an EMBL/GenBank/DDBJ whole genome shotgun (WGS) entry which is preliminary data.</text>
</comment>
<protein>
    <submittedName>
        <fullName evidence="1">Uncharacterized protein</fullName>
    </submittedName>
</protein>
<name>A0ACC1MJW1_9HYPO</name>
<evidence type="ECO:0000313" key="1">
    <source>
        <dbReference type="EMBL" id="KAJ2966564.1"/>
    </source>
</evidence>
<dbReference type="EMBL" id="JANJQO010002581">
    <property type="protein sequence ID" value="KAJ2966564.1"/>
    <property type="molecule type" value="Genomic_DNA"/>
</dbReference>
<evidence type="ECO:0000313" key="2">
    <source>
        <dbReference type="Proteomes" id="UP001143910"/>
    </source>
</evidence>